<keyword evidence="1" id="KW-0472">Membrane</keyword>
<dbReference type="Proteomes" id="UP000243525">
    <property type="component" value="Unassembled WGS sequence"/>
</dbReference>
<name>A0A2T5C4S5_9BACT</name>
<keyword evidence="1" id="KW-0812">Transmembrane</keyword>
<dbReference type="EMBL" id="QAAD01000003">
    <property type="protein sequence ID" value="PTN09843.1"/>
    <property type="molecule type" value="Genomic_DNA"/>
</dbReference>
<reference evidence="2 3" key="1">
    <citation type="submission" date="2018-04" db="EMBL/GenBank/DDBJ databases">
        <title>Genomic Encyclopedia of Archaeal and Bacterial Type Strains, Phase II (KMG-II): from individual species to whole genera.</title>
        <authorList>
            <person name="Goeker M."/>
        </authorList>
    </citation>
    <scope>NUCLEOTIDE SEQUENCE [LARGE SCALE GENOMIC DNA]</scope>
    <source>
        <strain evidence="2 3">DSM 28823</strain>
    </source>
</reference>
<keyword evidence="3" id="KW-1185">Reference proteome</keyword>
<sequence length="204" mass="22938">MTERELTPEEKQELSKHDVHFTTLLKIYGGTKGFLYSPFFWIAFGSSLLFIALNSMIKGINEYLLILKIKDLLLSTFPSILGFNIGAYALVIGFGDKEVLDKIRNADGENGYSLFQTIGGTFAVSVLIQATTFMLSFIIDIFIYSWGDLNILSLSETSIICINRIIAFIILFAAIYSTILIPKIVLNVFSFSQLYHFFSKNTPP</sequence>
<organism evidence="2 3">
    <name type="scientific">Mangrovibacterium marinum</name>
    <dbReference type="NCBI Taxonomy" id="1639118"/>
    <lineage>
        <taxon>Bacteria</taxon>
        <taxon>Pseudomonadati</taxon>
        <taxon>Bacteroidota</taxon>
        <taxon>Bacteroidia</taxon>
        <taxon>Marinilabiliales</taxon>
        <taxon>Prolixibacteraceae</taxon>
        <taxon>Mangrovibacterium</taxon>
    </lineage>
</organism>
<feature type="transmembrane region" description="Helical" evidence="1">
    <location>
        <begin position="165"/>
        <end position="185"/>
    </location>
</feature>
<comment type="caution">
    <text evidence="2">The sequence shown here is derived from an EMBL/GenBank/DDBJ whole genome shotgun (WGS) entry which is preliminary data.</text>
</comment>
<proteinExistence type="predicted"/>
<feature type="transmembrane region" description="Helical" evidence="1">
    <location>
        <begin position="114"/>
        <end position="144"/>
    </location>
</feature>
<dbReference type="OrthoDB" id="797514at2"/>
<dbReference type="AlphaFoldDB" id="A0A2T5C4S5"/>
<gene>
    <name evidence="2" type="ORF">C8N47_103137</name>
</gene>
<protein>
    <submittedName>
        <fullName evidence="2">Uncharacterized protein</fullName>
    </submittedName>
</protein>
<evidence type="ECO:0000256" key="1">
    <source>
        <dbReference type="SAM" id="Phobius"/>
    </source>
</evidence>
<feature type="transmembrane region" description="Helical" evidence="1">
    <location>
        <begin position="39"/>
        <end position="60"/>
    </location>
</feature>
<dbReference type="RefSeq" id="WP_107821225.1">
    <property type="nucleotide sequence ID" value="NZ_OY782574.1"/>
</dbReference>
<feature type="transmembrane region" description="Helical" evidence="1">
    <location>
        <begin position="72"/>
        <end position="94"/>
    </location>
</feature>
<evidence type="ECO:0000313" key="2">
    <source>
        <dbReference type="EMBL" id="PTN09843.1"/>
    </source>
</evidence>
<evidence type="ECO:0000313" key="3">
    <source>
        <dbReference type="Proteomes" id="UP000243525"/>
    </source>
</evidence>
<accession>A0A2T5C4S5</accession>
<keyword evidence="1" id="KW-1133">Transmembrane helix</keyword>